<dbReference type="InterPro" id="IPR050584">
    <property type="entry name" value="Cholesterol_7-desaturase"/>
</dbReference>
<reference evidence="3" key="1">
    <citation type="submission" date="2023-06" db="EMBL/GenBank/DDBJ databases">
        <authorList>
            <person name="Jiang Y."/>
            <person name="Liu Q."/>
        </authorList>
    </citation>
    <scope>NUCLEOTIDE SEQUENCE</scope>
    <source>
        <strain evidence="3">CGMCC 1.12089</strain>
    </source>
</reference>
<organism evidence="3 4">
    <name type="scientific">Variovorax dokdonensis</name>
    <dbReference type="NCBI Taxonomy" id="344883"/>
    <lineage>
        <taxon>Bacteria</taxon>
        <taxon>Pseudomonadati</taxon>
        <taxon>Pseudomonadota</taxon>
        <taxon>Betaproteobacteria</taxon>
        <taxon>Burkholderiales</taxon>
        <taxon>Comamonadaceae</taxon>
        <taxon>Variovorax</taxon>
    </lineage>
</organism>
<sequence>MSLRCTDPSVTESWLVAGSLGAMATASEVQPWRTMLLDQEVALWHDAQGALHARCDGDPLLVQARYGYAWICPGGRPARELFAFPEYEEQGRRIVDCGPVGVGTSGLRVIENFLDMAHFPYVHAHYLGELPHTEVTPYKVDVDETTGEIWATDCRFWQPRSSAAHAEGSDAAYIYRVMQPFAAMLYKSSSREGARDAIGLFVQPVSETRVIAHTVLAYFDDVSSDAELVAFQHTIFGQDKPILENHRPQLLPLEGRMETPTRADTMSVTYRRWLRERGHRYGTLATPRSMEGGA</sequence>
<proteinExistence type="predicted"/>
<evidence type="ECO:0000313" key="4">
    <source>
        <dbReference type="Proteomes" id="UP001174908"/>
    </source>
</evidence>
<dbReference type="SUPFAM" id="SSF55961">
    <property type="entry name" value="Bet v1-like"/>
    <property type="match status" value="1"/>
</dbReference>
<dbReference type="RefSeq" id="WP_286659318.1">
    <property type="nucleotide sequence ID" value="NZ_JASZYV010000001.1"/>
</dbReference>
<dbReference type="PANTHER" id="PTHR21266:SF60">
    <property type="entry name" value="3-KETOSTEROID-9-ALPHA-MONOOXYGENASE, OXYGENASE COMPONENT"/>
    <property type="match status" value="1"/>
</dbReference>
<dbReference type="PANTHER" id="PTHR21266">
    <property type="entry name" value="IRON-SULFUR DOMAIN CONTAINING PROTEIN"/>
    <property type="match status" value="1"/>
</dbReference>
<keyword evidence="1 3" id="KW-0560">Oxidoreductase</keyword>
<name>A0ABT7N8S5_9BURK</name>
<dbReference type="GO" id="GO:0051213">
    <property type="term" value="F:dioxygenase activity"/>
    <property type="evidence" value="ECO:0007669"/>
    <property type="project" value="UniProtKB-KW"/>
</dbReference>
<dbReference type="Pfam" id="PF19112">
    <property type="entry name" value="VanA_C"/>
    <property type="match status" value="1"/>
</dbReference>
<evidence type="ECO:0000259" key="2">
    <source>
        <dbReference type="Pfam" id="PF19112"/>
    </source>
</evidence>
<keyword evidence="3" id="KW-0223">Dioxygenase</keyword>
<gene>
    <name evidence="3" type="ORF">QTH91_07245</name>
</gene>
<keyword evidence="4" id="KW-1185">Reference proteome</keyword>
<dbReference type="InterPro" id="IPR044043">
    <property type="entry name" value="VanA_C_cat"/>
</dbReference>
<accession>A0ABT7N8S5</accession>
<evidence type="ECO:0000256" key="1">
    <source>
        <dbReference type="ARBA" id="ARBA00023002"/>
    </source>
</evidence>
<comment type="caution">
    <text evidence="3">The sequence shown here is derived from an EMBL/GenBank/DDBJ whole genome shotgun (WGS) entry which is preliminary data.</text>
</comment>
<protein>
    <submittedName>
        <fullName evidence="3">Aromatic ring-hydroxylating dioxygenase subunit alpha</fullName>
        <ecNumber evidence="3">1.14.13.-</ecNumber>
    </submittedName>
</protein>
<evidence type="ECO:0000313" key="3">
    <source>
        <dbReference type="EMBL" id="MDM0044270.1"/>
    </source>
</evidence>
<dbReference type="Proteomes" id="UP001174908">
    <property type="component" value="Unassembled WGS sequence"/>
</dbReference>
<feature type="domain" description="Vanillate O-demethylase oxygenase-like C-terminal catalytic" evidence="2">
    <location>
        <begin position="107"/>
        <end position="276"/>
    </location>
</feature>
<dbReference type="EMBL" id="JASZYV010000001">
    <property type="protein sequence ID" value="MDM0044270.1"/>
    <property type="molecule type" value="Genomic_DNA"/>
</dbReference>
<dbReference type="Gene3D" id="3.90.380.10">
    <property type="entry name" value="Naphthalene 1,2-dioxygenase Alpha Subunit, Chain A, domain 1"/>
    <property type="match status" value="1"/>
</dbReference>
<dbReference type="EC" id="1.14.13.-" evidence="3"/>